<evidence type="ECO:0000313" key="1">
    <source>
        <dbReference type="EMBL" id="MBX72381.1"/>
    </source>
</evidence>
<accession>A0A2P2QZQ7</accession>
<proteinExistence type="predicted"/>
<protein>
    <submittedName>
        <fullName evidence="1">Uncharacterized protein</fullName>
    </submittedName>
</protein>
<name>A0A2P2QZQ7_RHIMU</name>
<dbReference type="AlphaFoldDB" id="A0A2P2QZQ7"/>
<dbReference type="EMBL" id="GGEC01091897">
    <property type="protein sequence ID" value="MBX72381.1"/>
    <property type="molecule type" value="Transcribed_RNA"/>
</dbReference>
<sequence length="44" mass="5139">MSCIDSIIVKITSINQCQIYHKIFGLLKCKYHFTSKLKTTFKTN</sequence>
<organism evidence="1">
    <name type="scientific">Rhizophora mucronata</name>
    <name type="common">Asiatic mangrove</name>
    <dbReference type="NCBI Taxonomy" id="61149"/>
    <lineage>
        <taxon>Eukaryota</taxon>
        <taxon>Viridiplantae</taxon>
        <taxon>Streptophyta</taxon>
        <taxon>Embryophyta</taxon>
        <taxon>Tracheophyta</taxon>
        <taxon>Spermatophyta</taxon>
        <taxon>Magnoliopsida</taxon>
        <taxon>eudicotyledons</taxon>
        <taxon>Gunneridae</taxon>
        <taxon>Pentapetalae</taxon>
        <taxon>rosids</taxon>
        <taxon>fabids</taxon>
        <taxon>Malpighiales</taxon>
        <taxon>Rhizophoraceae</taxon>
        <taxon>Rhizophora</taxon>
    </lineage>
</organism>
<reference evidence="1" key="1">
    <citation type="submission" date="2018-02" db="EMBL/GenBank/DDBJ databases">
        <title>Rhizophora mucronata_Transcriptome.</title>
        <authorList>
            <person name="Meera S.P."/>
            <person name="Sreeshan A."/>
            <person name="Augustine A."/>
        </authorList>
    </citation>
    <scope>NUCLEOTIDE SEQUENCE</scope>
    <source>
        <tissue evidence="1">Leaf</tissue>
    </source>
</reference>